<keyword evidence="5 6" id="KW-0539">Nucleus</keyword>
<feature type="signal peptide" evidence="9">
    <location>
        <begin position="1"/>
        <end position="19"/>
    </location>
</feature>
<feature type="compositionally biased region" description="Polar residues" evidence="8">
    <location>
        <begin position="188"/>
        <end position="218"/>
    </location>
</feature>
<evidence type="ECO:0000256" key="9">
    <source>
        <dbReference type="SAM" id="SignalP"/>
    </source>
</evidence>
<feature type="compositionally biased region" description="Basic and acidic residues" evidence="8">
    <location>
        <begin position="162"/>
        <end position="175"/>
    </location>
</feature>
<keyword evidence="12" id="KW-1185">Reference proteome</keyword>
<dbReference type="AlphaFoldDB" id="A0A9Q8T0X0"/>
<evidence type="ECO:0000256" key="3">
    <source>
        <dbReference type="ARBA" id="ARBA00023125"/>
    </source>
</evidence>
<dbReference type="GO" id="GO:0016586">
    <property type="term" value="C:RSC-type complex"/>
    <property type="evidence" value="ECO:0007669"/>
    <property type="project" value="TreeGrafter"/>
</dbReference>
<feature type="region of interest" description="Disordered" evidence="8">
    <location>
        <begin position="132"/>
        <end position="239"/>
    </location>
</feature>
<dbReference type="RefSeq" id="XP_049148551.1">
    <property type="nucleotide sequence ID" value="XM_049291406.1"/>
</dbReference>
<dbReference type="CDD" id="cd00086">
    <property type="entry name" value="homeodomain"/>
    <property type="match status" value="1"/>
</dbReference>
<feature type="region of interest" description="Disordered" evidence="8">
    <location>
        <begin position="600"/>
        <end position="634"/>
    </location>
</feature>
<feature type="region of interest" description="Disordered" evidence="8">
    <location>
        <begin position="457"/>
        <end position="497"/>
    </location>
</feature>
<keyword evidence="4 6" id="KW-0371">Homeobox</keyword>
<feature type="domain" description="Homeobox" evidence="10">
    <location>
        <begin position="78"/>
        <end position="138"/>
    </location>
</feature>
<keyword evidence="9" id="KW-0732">Signal</keyword>
<dbReference type="InterPro" id="IPR050720">
    <property type="entry name" value="Engrailed_Homeobox_TFs"/>
</dbReference>
<dbReference type="GeneID" id="73346416"/>
<dbReference type="InterPro" id="IPR001356">
    <property type="entry name" value="HD"/>
</dbReference>
<dbReference type="PROSITE" id="PS00027">
    <property type="entry name" value="HOMEOBOX_1"/>
    <property type="match status" value="1"/>
</dbReference>
<dbReference type="InterPro" id="IPR017970">
    <property type="entry name" value="Homeobox_CS"/>
</dbReference>
<evidence type="ECO:0000256" key="2">
    <source>
        <dbReference type="ARBA" id="ARBA00010896"/>
    </source>
</evidence>
<dbReference type="GO" id="GO:0000981">
    <property type="term" value="F:DNA-binding transcription factor activity, RNA polymerase II-specific"/>
    <property type="evidence" value="ECO:0007669"/>
    <property type="project" value="InterPro"/>
</dbReference>
<name>A0A9Q8T0X0_9PEZI</name>
<dbReference type="SMART" id="SM00389">
    <property type="entry name" value="HOX"/>
    <property type="match status" value="1"/>
</dbReference>
<dbReference type="KEGG" id="clup:CLUP02_12442"/>
<comment type="subcellular location">
    <subcellularLocation>
        <location evidence="1 6 7">Nucleus</location>
    </subcellularLocation>
</comment>
<evidence type="ECO:0000313" key="12">
    <source>
        <dbReference type="Proteomes" id="UP000830671"/>
    </source>
</evidence>
<proteinExistence type="inferred from homology"/>
<dbReference type="GO" id="GO:0003677">
    <property type="term" value="F:DNA binding"/>
    <property type="evidence" value="ECO:0007669"/>
    <property type="project" value="UniProtKB-UniRule"/>
</dbReference>
<dbReference type="InterPro" id="IPR009057">
    <property type="entry name" value="Homeodomain-like_sf"/>
</dbReference>
<evidence type="ECO:0000256" key="1">
    <source>
        <dbReference type="ARBA" id="ARBA00004123"/>
    </source>
</evidence>
<reference evidence="11" key="1">
    <citation type="journal article" date="2021" name="Mol. Plant Microbe Interact.">
        <title>Complete Genome Sequence of the Plant-Pathogenic Fungus Colletotrichum lupini.</title>
        <authorList>
            <person name="Baroncelli R."/>
            <person name="Pensec F."/>
            <person name="Da Lio D."/>
            <person name="Boufleur T."/>
            <person name="Vicente I."/>
            <person name="Sarrocco S."/>
            <person name="Picot A."/>
            <person name="Baraldi E."/>
            <person name="Sukno S."/>
            <person name="Thon M."/>
            <person name="Le Floch G."/>
        </authorList>
    </citation>
    <scope>NUCLEOTIDE SEQUENCE</scope>
    <source>
        <strain evidence="11">IMI 504893</strain>
    </source>
</reference>
<evidence type="ECO:0000256" key="7">
    <source>
        <dbReference type="RuleBase" id="RU000682"/>
    </source>
</evidence>
<dbReference type="SUPFAM" id="SSF46689">
    <property type="entry name" value="Homeodomain-like"/>
    <property type="match status" value="1"/>
</dbReference>
<keyword evidence="3 6" id="KW-0238">DNA-binding</keyword>
<dbReference type="PROSITE" id="PS50071">
    <property type="entry name" value="HOMEOBOX_2"/>
    <property type="match status" value="1"/>
</dbReference>
<sequence>MPIPVTTLVLHSLCTHSLANFVTSAAMAFYPNYQTASAYDYGFSTPFPGAPLYQSDYMEMLRQQQAMMSRGLFPAAGGKATESKPRLAKDEVDKLEREFQKNNKPNSSLKKQLAEEMRVDIARINNWFQNRRAKAKQEKRTQENEARRKSEQATETSTSSETIKESFHDHDDDLRPSAAPFPPVHVSTDASSVSEASPSEGTQTPEPTFEQPQVVTQEPDSEYASPDSSNSFQHQDINIGYSLGPDQFYSGQTPCDFSAPMPSEVIQQTPNHLTLSIPSQYLTTQLPESTSASSFSSYHLSASDMDESFASFPHGLTTGMTSPIPINVKQEQMQSEDLDKFDQFSPQSMSRSPPEISTPDFRFKSGSTIDIASRRNSKRPAALVSCVRSQSYNFSGPKTGIEMPRRIEAPSPMRRVASATGNFPRGIQKPAGSGPRSPMYFDRAQENLLLQMASRSPISRSPAAPPTPNTPIVPSQQALRETTVSSMSSAEDDKSYSMQNSLTVPQYAMDPTMRTPPDTPGMMTTMPNSLFPAFDYNVSDEPLSTPSFGSFDQDFPNMSSSVPSYVAHGCASQPVTPSFPPNNMGPAFYSSYGGGNTEYNWSDASSVSVKPSPEQSRSRQFQFTNMTAQDFHGE</sequence>
<dbReference type="Gene3D" id="1.10.10.60">
    <property type="entry name" value="Homeodomain-like"/>
    <property type="match status" value="1"/>
</dbReference>
<evidence type="ECO:0000256" key="4">
    <source>
        <dbReference type="ARBA" id="ARBA00023155"/>
    </source>
</evidence>
<dbReference type="PANTHER" id="PTHR24341">
    <property type="entry name" value="HOMEOBOX PROTEIN ENGRAILED"/>
    <property type="match status" value="1"/>
</dbReference>
<feature type="compositionally biased region" description="Polar residues" evidence="8">
    <location>
        <begin position="226"/>
        <end position="236"/>
    </location>
</feature>
<evidence type="ECO:0000256" key="5">
    <source>
        <dbReference type="ARBA" id="ARBA00023242"/>
    </source>
</evidence>
<dbReference type="PANTHER" id="PTHR24341:SF6">
    <property type="entry name" value="HOMEOBOX PROTEIN INVECTED"/>
    <property type="match status" value="1"/>
</dbReference>
<feature type="compositionally biased region" description="Polar residues" evidence="8">
    <location>
        <begin position="600"/>
        <end position="628"/>
    </location>
</feature>
<evidence type="ECO:0000313" key="11">
    <source>
        <dbReference type="EMBL" id="UQC86940.1"/>
    </source>
</evidence>
<feature type="chain" id="PRO_5040389180" evidence="9">
    <location>
        <begin position="20"/>
        <end position="634"/>
    </location>
</feature>
<comment type="similarity">
    <text evidence="2">Belongs to the engrailed homeobox family.</text>
</comment>
<gene>
    <name evidence="11" type="ORF">CLUP02_12442</name>
</gene>
<feature type="DNA-binding region" description="Homeobox" evidence="6">
    <location>
        <begin position="80"/>
        <end position="139"/>
    </location>
</feature>
<dbReference type="Proteomes" id="UP000830671">
    <property type="component" value="Chromosome 6"/>
</dbReference>
<feature type="compositionally biased region" description="Basic and acidic residues" evidence="8">
    <location>
        <begin position="135"/>
        <end position="152"/>
    </location>
</feature>
<feature type="region of interest" description="Disordered" evidence="8">
    <location>
        <begin position="343"/>
        <end position="362"/>
    </location>
</feature>
<protein>
    <submittedName>
        <fullName evidence="11">Homeobox domain-containing protein</fullName>
    </submittedName>
</protein>
<evidence type="ECO:0000256" key="6">
    <source>
        <dbReference type="PROSITE-ProRule" id="PRU00108"/>
    </source>
</evidence>
<evidence type="ECO:0000256" key="8">
    <source>
        <dbReference type="SAM" id="MobiDB-lite"/>
    </source>
</evidence>
<organism evidence="11 12">
    <name type="scientific">Colletotrichum lupini</name>
    <dbReference type="NCBI Taxonomy" id="145971"/>
    <lineage>
        <taxon>Eukaryota</taxon>
        <taxon>Fungi</taxon>
        <taxon>Dikarya</taxon>
        <taxon>Ascomycota</taxon>
        <taxon>Pezizomycotina</taxon>
        <taxon>Sordariomycetes</taxon>
        <taxon>Hypocreomycetidae</taxon>
        <taxon>Glomerellales</taxon>
        <taxon>Glomerellaceae</taxon>
        <taxon>Colletotrichum</taxon>
        <taxon>Colletotrichum acutatum species complex</taxon>
    </lineage>
</organism>
<accession>A0A9Q8T0X0</accession>
<feature type="compositionally biased region" description="Polar residues" evidence="8">
    <location>
        <begin position="472"/>
        <end position="489"/>
    </location>
</feature>
<dbReference type="EMBL" id="CP019478">
    <property type="protein sequence ID" value="UQC86940.1"/>
    <property type="molecule type" value="Genomic_DNA"/>
</dbReference>
<dbReference type="Pfam" id="PF00046">
    <property type="entry name" value="Homeodomain"/>
    <property type="match status" value="1"/>
</dbReference>
<evidence type="ECO:0000259" key="10">
    <source>
        <dbReference type="PROSITE" id="PS50071"/>
    </source>
</evidence>